<dbReference type="RefSeq" id="YP_007236041.1">
    <property type="nucleotide sequence ID" value="NC_019909.1"/>
</dbReference>
<gene>
    <name evidence="1" type="primary">g208</name>
    <name evidence="1" type="ORF">BN80_212</name>
</gene>
<keyword evidence="2" id="KW-1185">Reference proteome</keyword>
<dbReference type="EMBL" id="HE956709">
    <property type="protein sequence ID" value="CCI88782.1"/>
    <property type="molecule type" value="Genomic_DNA"/>
</dbReference>
<name>I7LEP2_BPPR1</name>
<dbReference type="KEGG" id="vg:14295692"/>
<protein>
    <submittedName>
        <fullName evidence="1">Uncharacterized protein</fullName>
    </submittedName>
</protein>
<reference evidence="1 2" key="1">
    <citation type="submission" date="2012-06" db="EMBL/GenBank/DDBJ databases">
        <title>Genomic characterization of five bacteriophages specific for Yersinia species.</title>
        <authorList>
            <person name="Skurnik M."/>
            <person name="Nawaz A."/>
            <person name="Happonen L."/>
            <person name="Butcher S."/>
            <person name="Mattinen L."/>
        </authorList>
    </citation>
    <scope>NUCLEOTIDE SEQUENCE [LARGE SCALE GENOMIC DNA]</scope>
</reference>
<sequence length="174" mass="20050">MDFFKENHVYALNPTHPKFQEFIDFAEDNEHIAKELNGRVFTVILNDAGNAVTHVSFSVYGKLQPPVAPRTGAYWFISINFLVEGVVFDDVTYLYQHLVSVKEIDEKEPETASEYKYVVVGFLRNGTKYTGRIKNTLEKAEEEANNLSFSNPESVYFVSKLQTQYQYKLNKTEV</sequence>
<dbReference type="Proteomes" id="UP000002909">
    <property type="component" value="Segment"/>
</dbReference>
<accession>I7LEP2</accession>
<organismHost>
    <name type="scientific">Yersinia enterocolitica</name>
    <dbReference type="NCBI Taxonomy" id="630"/>
</organismHost>
<organism evidence="1 2">
    <name type="scientific">Yersinia phage phiR1-RT</name>
    <dbReference type="NCBI Taxonomy" id="1206558"/>
    <lineage>
        <taxon>Viruses</taxon>
        <taxon>Duplodnaviria</taxon>
        <taxon>Heunggongvirae</taxon>
        <taxon>Uroviricota</taxon>
        <taxon>Caudoviricetes</taxon>
        <taxon>Pantevenvirales</taxon>
        <taxon>Straboviridae</taxon>
        <taxon>Tevenvirinae</taxon>
        <taxon>Tegunavirus</taxon>
        <taxon>Tegunavirus r1rt</taxon>
    </lineage>
</organism>
<proteinExistence type="predicted"/>
<dbReference type="GeneID" id="14295692"/>
<evidence type="ECO:0000313" key="2">
    <source>
        <dbReference type="Proteomes" id="UP000002909"/>
    </source>
</evidence>
<evidence type="ECO:0000313" key="1">
    <source>
        <dbReference type="EMBL" id="CCI88782.1"/>
    </source>
</evidence>